<dbReference type="PANTHER" id="PTHR42880">
    <property type="entry name" value="HOMOCITRATE SYNTHASE"/>
    <property type="match status" value="1"/>
</dbReference>
<evidence type="ECO:0000313" key="5">
    <source>
        <dbReference type="Proteomes" id="UP000184342"/>
    </source>
</evidence>
<dbReference type="GO" id="GO:0046912">
    <property type="term" value="F:acyltransferase activity, acyl groups converted into alkyl on transfer"/>
    <property type="evidence" value="ECO:0007669"/>
    <property type="project" value="InterPro"/>
</dbReference>
<dbReference type="InterPro" id="IPR000891">
    <property type="entry name" value="PYR_CT"/>
</dbReference>
<organism evidence="4 5">
    <name type="scientific">Parasporobacterium paucivorans DSM 15970</name>
    <dbReference type="NCBI Taxonomy" id="1122934"/>
    <lineage>
        <taxon>Bacteria</taxon>
        <taxon>Bacillati</taxon>
        <taxon>Bacillota</taxon>
        <taxon>Clostridia</taxon>
        <taxon>Lachnospirales</taxon>
        <taxon>Lachnospiraceae</taxon>
        <taxon>Parasporobacterium</taxon>
    </lineage>
</organism>
<evidence type="ECO:0000256" key="1">
    <source>
        <dbReference type="ARBA" id="ARBA00022679"/>
    </source>
</evidence>
<accession>A0A1M6IJK4</accession>
<dbReference type="STRING" id="1122934.SAMN02745691_01798"/>
<proteinExistence type="inferred from homology"/>
<gene>
    <name evidence="4" type="ORF">SAMN02745691_01798</name>
</gene>
<dbReference type="PANTHER" id="PTHR42880:SF1">
    <property type="entry name" value="ISOPROPYLMALATE_HOMOCITRATE_CITRAMALATE SYNTHASE FAMILY PROTEIN"/>
    <property type="match status" value="1"/>
</dbReference>
<dbReference type="RefSeq" id="WP_073994082.1">
    <property type="nucleotide sequence ID" value="NZ_FQYT01000018.1"/>
</dbReference>
<evidence type="ECO:0000259" key="3">
    <source>
        <dbReference type="PROSITE" id="PS50991"/>
    </source>
</evidence>
<dbReference type="Proteomes" id="UP000184342">
    <property type="component" value="Unassembled WGS sequence"/>
</dbReference>
<dbReference type="Gene3D" id="3.20.20.70">
    <property type="entry name" value="Aldolase class I"/>
    <property type="match status" value="1"/>
</dbReference>
<name>A0A1M6IJK4_9FIRM</name>
<dbReference type="GO" id="GO:0019752">
    <property type="term" value="P:carboxylic acid metabolic process"/>
    <property type="evidence" value="ECO:0007669"/>
    <property type="project" value="InterPro"/>
</dbReference>
<dbReference type="Pfam" id="PF00682">
    <property type="entry name" value="HMGL-like"/>
    <property type="match status" value="1"/>
</dbReference>
<dbReference type="SUPFAM" id="SSF51569">
    <property type="entry name" value="Aldolase"/>
    <property type="match status" value="1"/>
</dbReference>
<dbReference type="InterPro" id="IPR013785">
    <property type="entry name" value="Aldolase_TIM"/>
</dbReference>
<dbReference type="PROSITE" id="PS50991">
    <property type="entry name" value="PYR_CT"/>
    <property type="match status" value="1"/>
</dbReference>
<evidence type="ECO:0000256" key="2">
    <source>
        <dbReference type="RuleBase" id="RU003523"/>
    </source>
</evidence>
<sequence length="272" mass="30308">MKEKKWIVDTTLRDGEQRAGIVFNAEDKIRIALKLDEIHVGEIEAGILGSKAEQRDYIEEIMRRREYAKISIWSRAIKEDILGMNTKCPDIIHIGTPVSYAQIYSRLRKNKVWFRKNLCECVDAALTKGASVTVGFEDASRADVGFLINTAIMLKNLGVDTIRIADTVGVLTPERTRRIIEEISSQTDIDLEIHVHNDLGMAVANSIVAAAAGVRYIDCTLAGIGERGGNCNFYQFLKAAEGCFDFGIDKNKVLSLEKEVLDLLENNSKGSR</sequence>
<dbReference type="AlphaFoldDB" id="A0A1M6IJK4"/>
<dbReference type="PROSITE" id="PS00815">
    <property type="entry name" value="AIPM_HOMOCIT_SYNTH_1"/>
    <property type="match status" value="1"/>
</dbReference>
<dbReference type="OrthoDB" id="9804858at2"/>
<reference evidence="4 5" key="1">
    <citation type="submission" date="2016-11" db="EMBL/GenBank/DDBJ databases">
        <authorList>
            <person name="Jaros S."/>
            <person name="Januszkiewicz K."/>
            <person name="Wedrychowicz H."/>
        </authorList>
    </citation>
    <scope>NUCLEOTIDE SEQUENCE [LARGE SCALE GENOMIC DNA]</scope>
    <source>
        <strain evidence="4 5">DSM 15970</strain>
    </source>
</reference>
<keyword evidence="5" id="KW-1185">Reference proteome</keyword>
<dbReference type="EMBL" id="FQYT01000018">
    <property type="protein sequence ID" value="SHJ34614.1"/>
    <property type="molecule type" value="Genomic_DNA"/>
</dbReference>
<dbReference type="PROSITE" id="PS00816">
    <property type="entry name" value="AIPM_HOMOCIT_SYNTH_2"/>
    <property type="match status" value="1"/>
</dbReference>
<evidence type="ECO:0000313" key="4">
    <source>
        <dbReference type="EMBL" id="SHJ34614.1"/>
    </source>
</evidence>
<feature type="domain" description="Pyruvate carboxyltransferase" evidence="3">
    <location>
        <begin position="5"/>
        <end position="254"/>
    </location>
</feature>
<dbReference type="InterPro" id="IPR002034">
    <property type="entry name" value="AIPM/Hcit_synth_CS"/>
</dbReference>
<keyword evidence="1 2" id="KW-0808">Transferase</keyword>
<comment type="similarity">
    <text evidence="2">Belongs to the alpha-IPM synthase/homocitrate synthase family.</text>
</comment>
<protein>
    <submittedName>
        <fullName evidence="4">Homocitrate synthase NifV</fullName>
    </submittedName>
</protein>